<dbReference type="RefSeq" id="WP_133582447.1">
    <property type="nucleotide sequence ID" value="NZ_SNYV01000001.1"/>
</dbReference>
<gene>
    <name evidence="3" type="ORF">CLV99_0014</name>
</gene>
<feature type="region of interest" description="Disordered" evidence="1">
    <location>
        <begin position="702"/>
        <end position="728"/>
    </location>
</feature>
<dbReference type="InterPro" id="IPR050437">
    <property type="entry name" value="Ribos_protein_bS1-like"/>
</dbReference>
<dbReference type="Gene3D" id="3.30.420.140">
    <property type="entry name" value="YqgF/RNase H-like domain"/>
    <property type="match status" value="1"/>
</dbReference>
<organism evidence="3 4">
    <name type="scientific">Sphingobacterium yanglingense</name>
    <dbReference type="NCBI Taxonomy" id="1437280"/>
    <lineage>
        <taxon>Bacteria</taxon>
        <taxon>Pseudomonadati</taxon>
        <taxon>Bacteroidota</taxon>
        <taxon>Sphingobacteriia</taxon>
        <taxon>Sphingobacteriales</taxon>
        <taxon>Sphingobacteriaceae</taxon>
        <taxon>Sphingobacterium</taxon>
    </lineage>
</organism>
<dbReference type="Pfam" id="PF16921">
    <property type="entry name" value="Tex_YqgF"/>
    <property type="match status" value="1"/>
</dbReference>
<dbReference type="InterPro" id="IPR023323">
    <property type="entry name" value="Tex-like_dom_sf"/>
</dbReference>
<accession>A0A4R6WT27</accession>
<comment type="caution">
    <text evidence="3">The sequence shown here is derived from an EMBL/GenBank/DDBJ whole genome shotgun (WGS) entry which is preliminary data.</text>
</comment>
<evidence type="ECO:0000256" key="1">
    <source>
        <dbReference type="SAM" id="MobiDB-lite"/>
    </source>
</evidence>
<dbReference type="FunFam" id="1.10.10.650:FF:000001">
    <property type="entry name" value="S1 RNA-binding domain 1"/>
    <property type="match status" value="1"/>
</dbReference>
<dbReference type="GO" id="GO:0003735">
    <property type="term" value="F:structural constituent of ribosome"/>
    <property type="evidence" value="ECO:0007669"/>
    <property type="project" value="TreeGrafter"/>
</dbReference>
<feature type="domain" description="S1 motif" evidence="2">
    <location>
        <begin position="636"/>
        <end position="705"/>
    </location>
</feature>
<dbReference type="Gene3D" id="2.40.50.140">
    <property type="entry name" value="Nucleic acid-binding proteins"/>
    <property type="match status" value="1"/>
</dbReference>
<dbReference type="Pfam" id="PF12836">
    <property type="entry name" value="HHH_3"/>
    <property type="match status" value="1"/>
</dbReference>
<dbReference type="Proteomes" id="UP000295292">
    <property type="component" value="Unassembled WGS sequence"/>
</dbReference>
<evidence type="ECO:0000259" key="2">
    <source>
        <dbReference type="PROSITE" id="PS50126"/>
    </source>
</evidence>
<dbReference type="PROSITE" id="PS50126">
    <property type="entry name" value="S1"/>
    <property type="match status" value="1"/>
</dbReference>
<reference evidence="3 4" key="1">
    <citation type="submission" date="2019-03" db="EMBL/GenBank/DDBJ databases">
        <title>Genomic Encyclopedia of Archaeal and Bacterial Type Strains, Phase II (KMG-II): from individual species to whole genera.</title>
        <authorList>
            <person name="Goeker M."/>
        </authorList>
    </citation>
    <scope>NUCLEOTIDE SEQUENCE [LARGE SCALE GENOMIC DNA]</scope>
    <source>
        <strain evidence="3 4">DSM 28353</strain>
    </source>
</reference>
<dbReference type="Gene3D" id="1.10.10.650">
    <property type="entry name" value="RuvA domain 2-like"/>
    <property type="match status" value="1"/>
</dbReference>
<dbReference type="PANTHER" id="PTHR10724">
    <property type="entry name" value="30S RIBOSOMAL PROTEIN S1"/>
    <property type="match status" value="1"/>
</dbReference>
<dbReference type="InterPro" id="IPR012337">
    <property type="entry name" value="RNaseH-like_sf"/>
</dbReference>
<dbReference type="InterPro" id="IPR003029">
    <property type="entry name" value="S1_domain"/>
</dbReference>
<dbReference type="GO" id="GO:0006412">
    <property type="term" value="P:translation"/>
    <property type="evidence" value="ECO:0007669"/>
    <property type="project" value="TreeGrafter"/>
</dbReference>
<dbReference type="FunFam" id="2.40.50.140:FF:000051">
    <property type="entry name" value="RNA-binding transcriptional accessory protein"/>
    <property type="match status" value="1"/>
</dbReference>
<dbReference type="SMART" id="SM00316">
    <property type="entry name" value="S1"/>
    <property type="match status" value="1"/>
</dbReference>
<dbReference type="InterPro" id="IPR055179">
    <property type="entry name" value="Tex-like_central_region"/>
</dbReference>
<proteinExistence type="predicted"/>
<dbReference type="OrthoDB" id="9804714at2"/>
<dbReference type="FunFam" id="1.10.150.310:FF:000001">
    <property type="entry name" value="RNA-binding transcriptional accessory protein"/>
    <property type="match status" value="1"/>
</dbReference>
<sequence length="739" mass="82299">MLHEIIISNELSLTDRQVRTTIELLDEGATIPFISRYRKELTGSLDEVQITAIRDRIQQLRDLDKRREAVLKSIEDQGKLTPELAQQINTVGTMAALEDIYLPYKPKRKTRASMAREKGLQPLADLLLEQQVGDIEAQAEQYINAELGVNTIEEAFAGARDIIAETIAEDAEVRASVRKLFLDKGHFVSRVVPGKEEQALKYKDYFEWNESLSSAPSHRVLAMRRGEKEELLYLDIEVDEQEILPRVEKIYIKGNNEASKQVELALLDGYKRLLKPSMETEVRVLTRQKADEEAIKVFADNVRQLLLAAPLGQKRLLAIDPGFRTGCKTVVLDAQGNLLENTAIFPHTGAGGNIEAEKTVQHLVRKYDVEAIAIGNGTAGRETEDFVRKLNLTGVTLVMVNESGASIYSASETAREEFPDYDVTVRGAVSIGRRLMDPLAELVKIDPKSIGVGQYQHDVDQNKLQSALDDTVISCVNAVGVELNTASKQILAYISGLGPSLAQQIVNYRKENGPFGSRRELKKVPRLGDKAFEQAAGFLRIRNGLHPLDSSAVHPERYNLVEQMAKDLGVEVGELMKDAQLRKRIDLKQYINDEVGLPTLNDILAELAKPGLDPREQFEAFSFTEGVNAIKDLKVGMKLPGIVTNITNFGAFVDIGVHQDGLVHLSQLANHFVSDPHEVVKVQQSVMVTVTEVDEQRNRIGLSMKTEDKAPRKRTDKREQKAPETDMASKLAALASKFK</sequence>
<name>A0A4R6WT27_9SPHI</name>
<dbReference type="AlphaFoldDB" id="A0A4R6WT27"/>
<dbReference type="EMBL" id="SNYV01000001">
    <property type="protein sequence ID" value="TDQ82793.1"/>
    <property type="molecule type" value="Genomic_DNA"/>
</dbReference>
<keyword evidence="4" id="KW-1185">Reference proteome</keyword>
<dbReference type="Gene3D" id="1.10.3500.10">
    <property type="entry name" value="Tex N-terminal region-like"/>
    <property type="match status" value="1"/>
</dbReference>
<dbReference type="InterPro" id="IPR023319">
    <property type="entry name" value="Tex-like_HTH_dom_sf"/>
</dbReference>
<dbReference type="CDD" id="cd05685">
    <property type="entry name" value="S1_Tex"/>
    <property type="match status" value="1"/>
</dbReference>
<dbReference type="Pfam" id="PF17674">
    <property type="entry name" value="HHH_9"/>
    <property type="match status" value="1"/>
</dbReference>
<dbReference type="SUPFAM" id="SSF50249">
    <property type="entry name" value="Nucleic acid-binding proteins"/>
    <property type="match status" value="1"/>
</dbReference>
<dbReference type="InterPro" id="IPR032639">
    <property type="entry name" value="Tex_YqgF"/>
</dbReference>
<dbReference type="Gene3D" id="1.10.150.310">
    <property type="entry name" value="Tex RuvX-like domain-like"/>
    <property type="match status" value="1"/>
</dbReference>
<dbReference type="FunFam" id="3.30.420.140:FF:000001">
    <property type="entry name" value="RNA-binding transcriptional accessory protein"/>
    <property type="match status" value="1"/>
</dbReference>
<dbReference type="InterPro" id="IPR041692">
    <property type="entry name" value="HHH_9"/>
</dbReference>
<dbReference type="InterPro" id="IPR010994">
    <property type="entry name" value="RuvA_2-like"/>
</dbReference>
<dbReference type="InterPro" id="IPR044146">
    <property type="entry name" value="S1_Tex"/>
</dbReference>
<dbReference type="InterPro" id="IPR012340">
    <property type="entry name" value="NA-bd_OB-fold"/>
</dbReference>
<dbReference type="Pfam" id="PF22706">
    <property type="entry name" value="Tex_central_region"/>
    <property type="match status" value="1"/>
</dbReference>
<evidence type="ECO:0000313" key="4">
    <source>
        <dbReference type="Proteomes" id="UP000295292"/>
    </source>
</evidence>
<protein>
    <recommendedName>
        <fullName evidence="2">S1 motif domain-containing protein</fullName>
    </recommendedName>
</protein>
<dbReference type="SUPFAM" id="SSF158832">
    <property type="entry name" value="Tex N-terminal region-like"/>
    <property type="match status" value="1"/>
</dbReference>
<dbReference type="GO" id="GO:0006139">
    <property type="term" value="P:nucleobase-containing compound metabolic process"/>
    <property type="evidence" value="ECO:0007669"/>
    <property type="project" value="InterPro"/>
</dbReference>
<dbReference type="SMART" id="SM00732">
    <property type="entry name" value="YqgFc"/>
    <property type="match status" value="1"/>
</dbReference>
<evidence type="ECO:0000313" key="3">
    <source>
        <dbReference type="EMBL" id="TDQ82793.1"/>
    </source>
</evidence>
<dbReference type="SUPFAM" id="SSF47781">
    <property type="entry name" value="RuvA domain 2-like"/>
    <property type="match status" value="2"/>
</dbReference>
<dbReference type="SUPFAM" id="SSF53098">
    <property type="entry name" value="Ribonuclease H-like"/>
    <property type="match status" value="1"/>
</dbReference>
<dbReference type="InterPro" id="IPR018974">
    <property type="entry name" value="Tex-like_N"/>
</dbReference>
<dbReference type="InterPro" id="IPR006641">
    <property type="entry name" value="YqgF/RNaseH-like_dom"/>
</dbReference>
<dbReference type="GO" id="GO:0003729">
    <property type="term" value="F:mRNA binding"/>
    <property type="evidence" value="ECO:0007669"/>
    <property type="project" value="UniProtKB-ARBA"/>
</dbReference>
<dbReference type="Pfam" id="PF00575">
    <property type="entry name" value="S1"/>
    <property type="match status" value="1"/>
</dbReference>
<dbReference type="PANTHER" id="PTHR10724:SF10">
    <property type="entry name" value="S1 RNA-BINDING DOMAIN-CONTAINING PROTEIN 1"/>
    <property type="match status" value="1"/>
</dbReference>
<dbReference type="GO" id="GO:0005737">
    <property type="term" value="C:cytoplasm"/>
    <property type="evidence" value="ECO:0007669"/>
    <property type="project" value="UniProtKB-ARBA"/>
</dbReference>
<dbReference type="InterPro" id="IPR037027">
    <property type="entry name" value="YqgF/RNaseH-like_dom_sf"/>
</dbReference>
<dbReference type="Pfam" id="PF09371">
    <property type="entry name" value="Tex_N"/>
    <property type="match status" value="1"/>
</dbReference>